<dbReference type="Proteomes" id="UP000619512">
    <property type="component" value="Unassembled WGS sequence"/>
</dbReference>
<comment type="function">
    <text evidence="9">Member of the two-component regulatory system BvgS/BvgA. Phosphorylates BvgA via a four-step phosphorelay in response to environmental signals.</text>
</comment>
<dbReference type="Pfam" id="PF00512">
    <property type="entry name" value="HisKA"/>
    <property type="match status" value="1"/>
</dbReference>
<dbReference type="CDD" id="cd00082">
    <property type="entry name" value="HisKA"/>
    <property type="match status" value="1"/>
</dbReference>
<dbReference type="SUPFAM" id="SSF47384">
    <property type="entry name" value="Homodimeric domain of signal transducing histidine kinase"/>
    <property type="match status" value="1"/>
</dbReference>
<name>A0A4P7BCQ9_9BURK</name>
<dbReference type="FunFam" id="3.30.565.10:FF:000010">
    <property type="entry name" value="Sensor histidine kinase RcsC"/>
    <property type="match status" value="1"/>
</dbReference>
<dbReference type="PRINTS" id="PR00344">
    <property type="entry name" value="BCTRLSENSOR"/>
</dbReference>
<dbReference type="Pfam" id="PF02518">
    <property type="entry name" value="HATPase_c"/>
    <property type="match status" value="1"/>
</dbReference>
<evidence type="ECO:0000256" key="9">
    <source>
        <dbReference type="ARBA" id="ARBA00058004"/>
    </source>
</evidence>
<dbReference type="InterPro" id="IPR001610">
    <property type="entry name" value="PAC"/>
</dbReference>
<evidence type="ECO:0000259" key="13">
    <source>
        <dbReference type="PROSITE" id="PS50113"/>
    </source>
</evidence>
<dbReference type="SMART" id="SM00387">
    <property type="entry name" value="HATPase_c"/>
    <property type="match status" value="1"/>
</dbReference>
<dbReference type="Gene3D" id="3.30.565.10">
    <property type="entry name" value="Histidine kinase-like ATPase, C-terminal domain"/>
    <property type="match status" value="1"/>
</dbReference>
<dbReference type="EMBL" id="BMWW01000005">
    <property type="protein sequence ID" value="GGY95008.1"/>
    <property type="molecule type" value="Genomic_DNA"/>
</dbReference>
<feature type="domain" description="Histidine kinase" evidence="11">
    <location>
        <begin position="272"/>
        <end position="493"/>
    </location>
</feature>
<dbReference type="Pfam" id="PF00989">
    <property type="entry name" value="PAS"/>
    <property type="match status" value="1"/>
</dbReference>
<dbReference type="Pfam" id="PF13426">
    <property type="entry name" value="PAS_9"/>
    <property type="match status" value="1"/>
</dbReference>
<dbReference type="GO" id="GO:0000155">
    <property type="term" value="F:phosphorelay sensor kinase activity"/>
    <property type="evidence" value="ECO:0007669"/>
    <property type="project" value="InterPro"/>
</dbReference>
<feature type="domain" description="PAS" evidence="12">
    <location>
        <begin position="10"/>
        <end position="56"/>
    </location>
</feature>
<evidence type="ECO:0000313" key="16">
    <source>
        <dbReference type="Proteomes" id="UP000294359"/>
    </source>
</evidence>
<gene>
    <name evidence="15" type="ORF">E1742_06195</name>
    <name evidence="14" type="ORF">GCM10007388_30440</name>
</gene>
<dbReference type="SUPFAM" id="SSF55874">
    <property type="entry name" value="ATPase domain of HSP90 chaperone/DNA topoisomerase II/histidine kinase"/>
    <property type="match status" value="1"/>
</dbReference>
<dbReference type="InterPro" id="IPR036097">
    <property type="entry name" value="HisK_dim/P_sf"/>
</dbReference>
<dbReference type="SMART" id="SM00388">
    <property type="entry name" value="HisKA"/>
    <property type="match status" value="1"/>
</dbReference>
<dbReference type="InterPro" id="IPR035965">
    <property type="entry name" value="PAS-like_dom_sf"/>
</dbReference>
<accession>A0A4P7BCQ9</accession>
<keyword evidence="7" id="KW-0902">Two-component regulatory system</keyword>
<evidence type="ECO:0000256" key="6">
    <source>
        <dbReference type="ARBA" id="ARBA00022777"/>
    </source>
</evidence>
<evidence type="ECO:0000256" key="4">
    <source>
        <dbReference type="ARBA" id="ARBA00022679"/>
    </source>
</evidence>
<dbReference type="Gene3D" id="3.30.450.20">
    <property type="entry name" value="PAS domain"/>
    <property type="match status" value="2"/>
</dbReference>
<feature type="domain" description="PAC" evidence="13">
    <location>
        <begin position="76"/>
        <end position="128"/>
    </location>
</feature>
<dbReference type="RefSeq" id="WP_134384029.1">
    <property type="nucleotide sequence ID" value="NZ_BMWW01000005.1"/>
</dbReference>
<dbReference type="EC" id="2.7.13.3" evidence="2"/>
<reference evidence="15 16" key="2">
    <citation type="submission" date="2019-03" db="EMBL/GenBank/DDBJ databases">
        <title>Draft Genome Sequences of Six Type Strains of the Genus Massilia.</title>
        <authorList>
            <person name="Miess H."/>
            <person name="Frediansyhah A."/>
            <person name="Gross H."/>
        </authorList>
    </citation>
    <scope>NUCLEOTIDE SEQUENCE [LARGE SCALE GENOMIC DNA]</scope>
    <source>
        <strain evidence="15 16">DSM 17505</strain>
    </source>
</reference>
<dbReference type="SUPFAM" id="SSF55785">
    <property type="entry name" value="PYP-like sensor domain (PAS domain)"/>
    <property type="match status" value="2"/>
</dbReference>
<dbReference type="InterPro" id="IPR003661">
    <property type="entry name" value="HisK_dim/P_dom"/>
</dbReference>
<evidence type="ECO:0000256" key="8">
    <source>
        <dbReference type="ARBA" id="ARBA00023026"/>
    </source>
</evidence>
<dbReference type="OrthoDB" id="9770795at2"/>
<evidence type="ECO:0000256" key="5">
    <source>
        <dbReference type="ARBA" id="ARBA00022729"/>
    </source>
</evidence>
<dbReference type="InterPro" id="IPR000014">
    <property type="entry name" value="PAS"/>
</dbReference>
<dbReference type="CDD" id="cd00130">
    <property type="entry name" value="PAS"/>
    <property type="match status" value="2"/>
</dbReference>
<dbReference type="PROSITE" id="PS50113">
    <property type="entry name" value="PAC"/>
    <property type="match status" value="2"/>
</dbReference>
<feature type="domain" description="PAS" evidence="12">
    <location>
        <begin position="128"/>
        <end position="181"/>
    </location>
</feature>
<dbReference type="CDD" id="cd16922">
    <property type="entry name" value="HATPase_EvgS-ArcB-TorS-like"/>
    <property type="match status" value="1"/>
</dbReference>
<sequence length="494" mass="53376">MSTIDFGQLILDQTPDALIVTTPQGAVEHWTRGAQAVFGYTAAQAAGRTLADLIVPPGMVNAELALIAATLDQGFANYESMRRTRDGALLYIDSSSKAIRDADGTVRHILWSKKDVTALKVTRDAALAAARFGALVELLPDAIVMANAAGRIVLANRQAEELFGYRQGALRGQPLELLMPDRYHGPLVAQQVAHTLAPLPPTGFGRELFGRRANGDEFPVEITLSPVPAEDEVLVLSAIRDISERKRIEHALQEKNEALADASLAKDQFLSSMSHELRTPLNAIIGFTGTLLMGLPGPVNADQTHQLRTIQSSARHLLSLINDILDITKIASGNVELKSDLFDCRALLDGVAAMLAPLARQKGLTLEARVAEGDMTLRTDRRAVQQIVINLLNNAIKFTERGGVRLEARREPGSARALLIDVVDTGIGIAPEQRELIFRPFTQLDQGTTRQFEGTGLGLHLSDRLATLIGGSIAVRSTPGEGSVFTLRVPLRQG</sequence>
<evidence type="ECO:0000259" key="11">
    <source>
        <dbReference type="PROSITE" id="PS50109"/>
    </source>
</evidence>
<feature type="domain" description="PAC" evidence="13">
    <location>
        <begin position="204"/>
        <end position="254"/>
    </location>
</feature>
<keyword evidence="8" id="KW-0843">Virulence</keyword>
<organism evidence="14 17">
    <name type="scientific">Pseudoduganella plicata</name>
    <dbReference type="NCBI Taxonomy" id="321984"/>
    <lineage>
        <taxon>Bacteria</taxon>
        <taxon>Pseudomonadati</taxon>
        <taxon>Pseudomonadota</taxon>
        <taxon>Betaproteobacteria</taxon>
        <taxon>Burkholderiales</taxon>
        <taxon>Oxalobacteraceae</taxon>
        <taxon>Telluria group</taxon>
        <taxon>Pseudoduganella</taxon>
    </lineage>
</organism>
<dbReference type="InterPro" id="IPR004358">
    <property type="entry name" value="Sig_transdc_His_kin-like_C"/>
</dbReference>
<dbReference type="NCBIfam" id="TIGR00229">
    <property type="entry name" value="sensory_box"/>
    <property type="match status" value="2"/>
</dbReference>
<keyword evidence="6" id="KW-0418">Kinase</keyword>
<dbReference type="InterPro" id="IPR000700">
    <property type="entry name" value="PAS-assoc_C"/>
</dbReference>
<evidence type="ECO:0000313" key="14">
    <source>
        <dbReference type="EMBL" id="GGY95008.1"/>
    </source>
</evidence>
<dbReference type="Gene3D" id="1.10.287.130">
    <property type="match status" value="1"/>
</dbReference>
<protein>
    <recommendedName>
        <fullName evidence="10">Virulence sensor protein BvgS</fullName>
        <ecNumber evidence="2">2.7.13.3</ecNumber>
    </recommendedName>
</protein>
<dbReference type="AlphaFoldDB" id="A0A4P7BCQ9"/>
<evidence type="ECO:0000313" key="17">
    <source>
        <dbReference type="Proteomes" id="UP000619512"/>
    </source>
</evidence>
<evidence type="ECO:0000256" key="3">
    <source>
        <dbReference type="ARBA" id="ARBA00022553"/>
    </source>
</evidence>
<dbReference type="InterPro" id="IPR036890">
    <property type="entry name" value="HATPase_C_sf"/>
</dbReference>
<dbReference type="InterPro" id="IPR005467">
    <property type="entry name" value="His_kinase_dom"/>
</dbReference>
<evidence type="ECO:0000256" key="10">
    <source>
        <dbReference type="ARBA" id="ARBA00070152"/>
    </source>
</evidence>
<evidence type="ECO:0000256" key="7">
    <source>
        <dbReference type="ARBA" id="ARBA00023012"/>
    </source>
</evidence>
<evidence type="ECO:0000256" key="1">
    <source>
        <dbReference type="ARBA" id="ARBA00000085"/>
    </source>
</evidence>
<evidence type="ECO:0000256" key="2">
    <source>
        <dbReference type="ARBA" id="ARBA00012438"/>
    </source>
</evidence>
<dbReference type="InterPro" id="IPR003594">
    <property type="entry name" value="HATPase_dom"/>
</dbReference>
<evidence type="ECO:0000259" key="12">
    <source>
        <dbReference type="PROSITE" id="PS50112"/>
    </source>
</evidence>
<dbReference type="SMART" id="SM00091">
    <property type="entry name" value="PAS"/>
    <property type="match status" value="2"/>
</dbReference>
<keyword evidence="16" id="KW-1185">Reference proteome</keyword>
<keyword evidence="4" id="KW-0808">Transferase</keyword>
<comment type="catalytic activity">
    <reaction evidence="1">
        <text>ATP + protein L-histidine = ADP + protein N-phospho-L-histidine.</text>
        <dbReference type="EC" id="2.7.13.3"/>
    </reaction>
</comment>
<dbReference type="InterPro" id="IPR013767">
    <property type="entry name" value="PAS_fold"/>
</dbReference>
<dbReference type="PROSITE" id="PS50109">
    <property type="entry name" value="HIS_KIN"/>
    <property type="match status" value="1"/>
</dbReference>
<dbReference type="PROSITE" id="PS50112">
    <property type="entry name" value="PAS"/>
    <property type="match status" value="2"/>
</dbReference>
<dbReference type="GO" id="GO:0006355">
    <property type="term" value="P:regulation of DNA-templated transcription"/>
    <property type="evidence" value="ECO:0007669"/>
    <property type="project" value="InterPro"/>
</dbReference>
<proteinExistence type="predicted"/>
<reference evidence="14" key="1">
    <citation type="journal article" date="2014" name="Int. J. Syst. Evol. Microbiol.">
        <title>Complete genome sequence of Corynebacterium casei LMG S-19264T (=DSM 44701T), isolated from a smear-ripened cheese.</title>
        <authorList>
            <consortium name="US DOE Joint Genome Institute (JGI-PGF)"/>
            <person name="Walter F."/>
            <person name="Albersmeier A."/>
            <person name="Kalinowski J."/>
            <person name="Ruckert C."/>
        </authorList>
    </citation>
    <scope>NUCLEOTIDE SEQUENCE</scope>
    <source>
        <strain evidence="14">KCTC 12344</strain>
    </source>
</reference>
<evidence type="ECO:0000313" key="15">
    <source>
        <dbReference type="EMBL" id="QBQ35792.1"/>
    </source>
</evidence>
<reference evidence="14" key="3">
    <citation type="submission" date="2022-12" db="EMBL/GenBank/DDBJ databases">
        <authorList>
            <person name="Sun Q."/>
            <person name="Kim S."/>
        </authorList>
    </citation>
    <scope>NUCLEOTIDE SEQUENCE</scope>
    <source>
        <strain evidence="14">KCTC 12344</strain>
    </source>
</reference>
<keyword evidence="5" id="KW-0732">Signal</keyword>
<keyword evidence="3" id="KW-0597">Phosphoprotein</keyword>
<dbReference type="PANTHER" id="PTHR43047">
    <property type="entry name" value="TWO-COMPONENT HISTIDINE PROTEIN KINASE"/>
    <property type="match status" value="1"/>
</dbReference>
<dbReference type="SMART" id="SM00086">
    <property type="entry name" value="PAC"/>
    <property type="match status" value="2"/>
</dbReference>
<dbReference type="EMBL" id="CP038026">
    <property type="protein sequence ID" value="QBQ35792.1"/>
    <property type="molecule type" value="Genomic_DNA"/>
</dbReference>
<dbReference type="Proteomes" id="UP000294359">
    <property type="component" value="Chromosome"/>
</dbReference>